<keyword evidence="2" id="KW-1185">Reference proteome</keyword>
<proteinExistence type="predicted"/>
<sequence>MAHCLWDDYEGHHKYHLANWSLVSQKEFGGLGIPDLATINRCLLASWIRRYYLDEDKLWKQIVDHKYDINYPNLFCCSEVGASPFLKVVMWAARAAHMGYQWKVGNGKKVKFWEDHWFGSCSLPPNIGISM</sequence>
<evidence type="ECO:0000313" key="2">
    <source>
        <dbReference type="Proteomes" id="UP001732700"/>
    </source>
</evidence>
<reference evidence="1" key="2">
    <citation type="submission" date="2025-09" db="UniProtKB">
        <authorList>
            <consortium name="EnsemblPlants"/>
        </authorList>
    </citation>
    <scope>IDENTIFICATION</scope>
</reference>
<name>A0ACD5VCI3_AVESA</name>
<dbReference type="EnsemblPlants" id="AVESA.00010b.r2.2DG0402560.1">
    <property type="protein sequence ID" value="AVESA.00010b.r2.2DG0402560.1.CDS.1"/>
    <property type="gene ID" value="AVESA.00010b.r2.2DG0402560"/>
</dbReference>
<evidence type="ECO:0000313" key="1">
    <source>
        <dbReference type="EnsemblPlants" id="AVESA.00010b.r2.2DG0402560.1.CDS.1"/>
    </source>
</evidence>
<dbReference type="Proteomes" id="UP001732700">
    <property type="component" value="Chromosome 2D"/>
</dbReference>
<protein>
    <submittedName>
        <fullName evidence="1">Uncharacterized protein</fullName>
    </submittedName>
</protein>
<reference evidence="1" key="1">
    <citation type="submission" date="2021-05" db="EMBL/GenBank/DDBJ databases">
        <authorList>
            <person name="Scholz U."/>
            <person name="Mascher M."/>
            <person name="Fiebig A."/>
        </authorList>
    </citation>
    <scope>NUCLEOTIDE SEQUENCE [LARGE SCALE GENOMIC DNA]</scope>
</reference>
<accession>A0ACD5VCI3</accession>
<organism evidence="1 2">
    <name type="scientific">Avena sativa</name>
    <name type="common">Oat</name>
    <dbReference type="NCBI Taxonomy" id="4498"/>
    <lineage>
        <taxon>Eukaryota</taxon>
        <taxon>Viridiplantae</taxon>
        <taxon>Streptophyta</taxon>
        <taxon>Embryophyta</taxon>
        <taxon>Tracheophyta</taxon>
        <taxon>Spermatophyta</taxon>
        <taxon>Magnoliopsida</taxon>
        <taxon>Liliopsida</taxon>
        <taxon>Poales</taxon>
        <taxon>Poaceae</taxon>
        <taxon>BOP clade</taxon>
        <taxon>Pooideae</taxon>
        <taxon>Poodae</taxon>
        <taxon>Poeae</taxon>
        <taxon>Poeae Chloroplast Group 1 (Aveneae type)</taxon>
        <taxon>Aveninae</taxon>
        <taxon>Avena</taxon>
    </lineage>
</organism>